<dbReference type="InterPro" id="IPR050101">
    <property type="entry name" value="CinA"/>
</dbReference>
<dbReference type="Gene3D" id="3.40.980.10">
    <property type="entry name" value="MoaB/Mog-like domain"/>
    <property type="match status" value="1"/>
</dbReference>
<organism evidence="4 6">
    <name type="scientific">Colwellia hornerae</name>
    <dbReference type="NCBI Taxonomy" id="89402"/>
    <lineage>
        <taxon>Bacteria</taxon>
        <taxon>Pseudomonadati</taxon>
        <taxon>Pseudomonadota</taxon>
        <taxon>Gammaproteobacteria</taxon>
        <taxon>Alteromonadales</taxon>
        <taxon>Colwelliaceae</taxon>
        <taxon>Colwellia</taxon>
    </lineage>
</organism>
<evidence type="ECO:0000313" key="4">
    <source>
        <dbReference type="EMBL" id="TWX63745.1"/>
    </source>
</evidence>
<dbReference type="Proteomes" id="UP000321917">
    <property type="component" value="Unassembled WGS sequence"/>
</dbReference>
<dbReference type="Gene3D" id="3.90.950.20">
    <property type="entry name" value="CinA-like"/>
    <property type="match status" value="1"/>
</dbReference>
<dbReference type="AlphaFoldDB" id="A0A5C6Q4A6"/>
<dbReference type="HAMAP" id="MF_00226_B">
    <property type="entry name" value="CinA_B"/>
    <property type="match status" value="1"/>
</dbReference>
<dbReference type="InterPro" id="IPR001453">
    <property type="entry name" value="MoaB/Mog_dom"/>
</dbReference>
<dbReference type="InterPro" id="IPR036653">
    <property type="entry name" value="CinA-like_C"/>
</dbReference>
<protein>
    <recommendedName>
        <fullName evidence="1">CinA-like protein</fullName>
    </recommendedName>
</protein>
<dbReference type="PIRSF" id="PIRSF006728">
    <property type="entry name" value="CinA"/>
    <property type="match status" value="1"/>
</dbReference>
<dbReference type="SUPFAM" id="SSF142433">
    <property type="entry name" value="CinA-like"/>
    <property type="match status" value="1"/>
</dbReference>
<dbReference type="RefSeq" id="WP_146800732.1">
    <property type="nucleotide sequence ID" value="NZ_VOLP01000031.1"/>
</dbReference>
<name>A0A5C6Q4A6_9GAMM</name>
<evidence type="ECO:0000313" key="6">
    <source>
        <dbReference type="Proteomes" id="UP000321917"/>
    </source>
</evidence>
<evidence type="ECO:0000313" key="5">
    <source>
        <dbReference type="Proteomes" id="UP000321525"/>
    </source>
</evidence>
<dbReference type="InterPro" id="IPR036425">
    <property type="entry name" value="MoaB/Mog-like_dom_sf"/>
</dbReference>
<reference evidence="4 6" key="1">
    <citation type="submission" date="2019-07" db="EMBL/GenBank/DDBJ databases">
        <title>Genomes of sea-ice associated Colwellia species.</title>
        <authorList>
            <person name="Bowman J.P."/>
        </authorList>
    </citation>
    <scope>NUCLEOTIDE SEQUENCE [LARGE SCALE GENOMIC DNA]</scope>
    <source>
        <strain evidence="3 5">ACAM 607</strain>
        <strain evidence="4 6">IC036</strain>
    </source>
</reference>
<dbReference type="Pfam" id="PF02464">
    <property type="entry name" value="CinA"/>
    <property type="match status" value="1"/>
</dbReference>
<dbReference type="NCBIfam" id="TIGR00199">
    <property type="entry name" value="PncC_domain"/>
    <property type="match status" value="1"/>
</dbReference>
<evidence type="ECO:0000259" key="2">
    <source>
        <dbReference type="SMART" id="SM00852"/>
    </source>
</evidence>
<dbReference type="EMBL" id="VOLQ01000039">
    <property type="protein sequence ID" value="TWX63745.1"/>
    <property type="molecule type" value="Genomic_DNA"/>
</dbReference>
<dbReference type="PANTHER" id="PTHR13939:SF0">
    <property type="entry name" value="NMN AMIDOHYDROLASE-LIKE PROTEIN YFAY"/>
    <property type="match status" value="1"/>
</dbReference>
<evidence type="ECO:0000256" key="1">
    <source>
        <dbReference type="HAMAP-Rule" id="MF_00226"/>
    </source>
</evidence>
<dbReference type="PANTHER" id="PTHR13939">
    <property type="entry name" value="NICOTINAMIDE-NUCLEOTIDE AMIDOHYDROLASE PNCC"/>
    <property type="match status" value="1"/>
</dbReference>
<dbReference type="SUPFAM" id="SSF53218">
    <property type="entry name" value="Molybdenum cofactor biosynthesis proteins"/>
    <property type="match status" value="1"/>
</dbReference>
<gene>
    <name evidence="3" type="ORF">ESZ26_17115</name>
    <name evidence="4" type="ORF">ESZ27_15910</name>
</gene>
<accession>A0A5C6Q4A6</accession>
<dbReference type="Pfam" id="PF00994">
    <property type="entry name" value="MoCF_biosynth"/>
    <property type="match status" value="1"/>
</dbReference>
<dbReference type="EMBL" id="VOLR01000032">
    <property type="protein sequence ID" value="TWX54887.1"/>
    <property type="molecule type" value="Genomic_DNA"/>
</dbReference>
<dbReference type="InterPro" id="IPR008136">
    <property type="entry name" value="CinA_C"/>
</dbReference>
<dbReference type="SMART" id="SM00852">
    <property type="entry name" value="MoCF_biosynth"/>
    <property type="match status" value="1"/>
</dbReference>
<keyword evidence="5" id="KW-1185">Reference proteome</keyword>
<dbReference type="OrthoDB" id="9801454at2"/>
<sequence>MTIANVHLLLTGNELMTGDIVDSNSAMIAQQCKGIGIKISRKVTLADDLDLLAEEIKHLTKDADVLIINGGLGPTTDDLTAQALALATQRSLKQHPIALAHLETWCQQRNAHLGKANLKQALLPEDCEIIANRVGSAVGFSLVLNGCQILCTPGVPSELNIMLEEEIIPSLASQSNFTAEMDITRLQLFGIGESTLQSMLVENFPDWPKEVEVGFRASSPLIELKLTIEKNEHLPIKIFLIKKIKALLNDHIIEEIKDKPYSLAELVLQLCQQKHLKITTAESCTGGLIASDITKVSGSSSSFEAGFVTYSNKMKSKLLHVDEKILEQHGAVSEQTVRAMAEGALAIAEADLVIAVSGIAGPGGGSAEKPVGSVWIAWGSKDKIYSKYFCIKANRENFQRTVAARSLDLIRRLLIESNQTPLYF</sequence>
<comment type="similarity">
    <text evidence="1">Belongs to the CinA family.</text>
</comment>
<evidence type="ECO:0000313" key="3">
    <source>
        <dbReference type="EMBL" id="TWX54887.1"/>
    </source>
</evidence>
<dbReference type="InterPro" id="IPR008135">
    <property type="entry name" value="Competence-induced_CinA"/>
</dbReference>
<dbReference type="CDD" id="cd00885">
    <property type="entry name" value="cinA"/>
    <property type="match status" value="1"/>
</dbReference>
<feature type="domain" description="MoaB/Mog" evidence="2">
    <location>
        <begin position="7"/>
        <end position="174"/>
    </location>
</feature>
<proteinExistence type="inferred from homology"/>
<dbReference type="NCBIfam" id="TIGR00200">
    <property type="entry name" value="cinA_nterm"/>
    <property type="match status" value="1"/>
</dbReference>
<comment type="caution">
    <text evidence="4">The sequence shown here is derived from an EMBL/GenBank/DDBJ whole genome shotgun (WGS) entry which is preliminary data.</text>
</comment>
<dbReference type="Proteomes" id="UP000321525">
    <property type="component" value="Unassembled WGS sequence"/>
</dbReference>